<dbReference type="Pfam" id="PF02784">
    <property type="entry name" value="Orn_Arg_deC_N"/>
    <property type="match status" value="1"/>
</dbReference>
<dbReference type="PANTHER" id="PTHR43727:SF2">
    <property type="entry name" value="GROUP IV DECARBOXYLASE"/>
    <property type="match status" value="1"/>
</dbReference>
<gene>
    <name evidence="4" type="primary">lysA_2</name>
    <name evidence="4" type="ORF">FF011L_37900</name>
</gene>
<sequence>MLVTKQAQTRSTDLVAWRRHCRGTLPLDASVEEWMTDFFSDDNLPGLIEEHGSPLNLISTAPMRSNLDQLNQVAAERNLDFKVFFARKSNKCLAFVDQANHCGAGIDTASENEIQQAIDQGVEASQIICTAAVKSDSLIQRCLKNSICIAVDNRDELHVIVDQANRLACQAIVALRLGGFRHEGQKLPTRFGFDVDRDNTLLAELSDLPLSVQGIHFHLDGYDARQRVNAIAQSLEWIQALRDLGHSPAFLDIGGGFPISYLRSAQQWEMFWQEHEKALLGQRESITYRNHHLGRQQTEGRIVGKPNSYPYYQTPVRADWLASILDAEIGGQTVATKLRNSRIQLRCEPGRSLMDGCGMTVAKVEFRKQNAEGDWLIGLAMNRTQCRTSSDDFLVDPILLPTGEGTSDPMTGFLVGAYCTESELLSLRRLKFPTGVRRGDLVVFPNTAGYLMHFLESRSHQFPLAKNMVVSDAGEPIALDLIDV</sequence>
<name>A0A517MJC9_9BACT</name>
<dbReference type="InterPro" id="IPR022653">
    <property type="entry name" value="De-COase2_pyr-phos_BS"/>
</dbReference>
<evidence type="ECO:0000256" key="1">
    <source>
        <dbReference type="ARBA" id="ARBA00001933"/>
    </source>
</evidence>
<proteinExistence type="predicted"/>
<dbReference type="InterPro" id="IPR042152">
    <property type="entry name" value="Y4yA-like"/>
</dbReference>
<keyword evidence="5" id="KW-1185">Reference proteome</keyword>
<dbReference type="KEGG" id="rml:FF011L_37900"/>
<evidence type="ECO:0000313" key="5">
    <source>
        <dbReference type="Proteomes" id="UP000320672"/>
    </source>
</evidence>
<dbReference type="Gene3D" id="2.40.37.10">
    <property type="entry name" value="Lyase, Ornithine Decarboxylase, Chain A, domain 1"/>
    <property type="match status" value="1"/>
</dbReference>
<evidence type="ECO:0000256" key="2">
    <source>
        <dbReference type="ARBA" id="ARBA00022898"/>
    </source>
</evidence>
<dbReference type="InterPro" id="IPR029066">
    <property type="entry name" value="PLP-binding_barrel"/>
</dbReference>
<feature type="domain" description="Orn/DAP/Arg decarboxylase 2 N-terminal" evidence="3">
    <location>
        <begin position="78"/>
        <end position="267"/>
    </location>
</feature>
<dbReference type="CDD" id="cd06842">
    <property type="entry name" value="PLPDE_III_Y4yA_like"/>
    <property type="match status" value="1"/>
</dbReference>
<evidence type="ECO:0000259" key="3">
    <source>
        <dbReference type="Pfam" id="PF02784"/>
    </source>
</evidence>
<dbReference type="EC" id="4.1.1.20" evidence="4"/>
<dbReference type="Proteomes" id="UP000320672">
    <property type="component" value="Chromosome"/>
</dbReference>
<dbReference type="PROSITE" id="PS00879">
    <property type="entry name" value="ODR_DC_2_2"/>
    <property type="match status" value="1"/>
</dbReference>
<organism evidence="4 5">
    <name type="scientific">Roseimaritima multifibrata</name>
    <dbReference type="NCBI Taxonomy" id="1930274"/>
    <lineage>
        <taxon>Bacteria</taxon>
        <taxon>Pseudomonadati</taxon>
        <taxon>Planctomycetota</taxon>
        <taxon>Planctomycetia</taxon>
        <taxon>Pirellulales</taxon>
        <taxon>Pirellulaceae</taxon>
        <taxon>Roseimaritima</taxon>
    </lineage>
</organism>
<dbReference type="AlphaFoldDB" id="A0A517MJC9"/>
<protein>
    <submittedName>
        <fullName evidence="4">Diaminopimelate decarboxylase</fullName>
        <ecNumber evidence="4">4.1.1.20</ecNumber>
    </submittedName>
</protein>
<dbReference type="PROSITE" id="PS00878">
    <property type="entry name" value="ODR_DC_2_1"/>
    <property type="match status" value="1"/>
</dbReference>
<comment type="cofactor">
    <cofactor evidence="1">
        <name>pyridoxal 5'-phosphate</name>
        <dbReference type="ChEBI" id="CHEBI:597326"/>
    </cofactor>
</comment>
<dbReference type="EMBL" id="CP036262">
    <property type="protein sequence ID" value="QDS95006.1"/>
    <property type="molecule type" value="Genomic_DNA"/>
</dbReference>
<dbReference type="InterPro" id="IPR022644">
    <property type="entry name" value="De-COase2_N"/>
</dbReference>
<keyword evidence="2" id="KW-0663">Pyridoxal phosphate</keyword>
<dbReference type="InterPro" id="IPR022657">
    <property type="entry name" value="De-COase2_CS"/>
</dbReference>
<accession>A0A517MJC9</accession>
<evidence type="ECO:0000313" key="4">
    <source>
        <dbReference type="EMBL" id="QDS95006.1"/>
    </source>
</evidence>
<dbReference type="InterPro" id="IPR009006">
    <property type="entry name" value="Ala_racemase/Decarboxylase_C"/>
</dbReference>
<dbReference type="Gene3D" id="3.20.20.10">
    <property type="entry name" value="Alanine racemase"/>
    <property type="match status" value="1"/>
</dbReference>
<dbReference type="GO" id="GO:0009089">
    <property type="term" value="P:lysine biosynthetic process via diaminopimelate"/>
    <property type="evidence" value="ECO:0007669"/>
    <property type="project" value="TreeGrafter"/>
</dbReference>
<dbReference type="SUPFAM" id="SSF50621">
    <property type="entry name" value="Alanine racemase C-terminal domain-like"/>
    <property type="match status" value="1"/>
</dbReference>
<keyword evidence="4" id="KW-0456">Lyase</keyword>
<reference evidence="4 5" key="1">
    <citation type="submission" date="2019-02" db="EMBL/GenBank/DDBJ databases">
        <title>Deep-cultivation of Planctomycetes and their phenomic and genomic characterization uncovers novel biology.</title>
        <authorList>
            <person name="Wiegand S."/>
            <person name="Jogler M."/>
            <person name="Boedeker C."/>
            <person name="Pinto D."/>
            <person name="Vollmers J."/>
            <person name="Rivas-Marin E."/>
            <person name="Kohn T."/>
            <person name="Peeters S.H."/>
            <person name="Heuer A."/>
            <person name="Rast P."/>
            <person name="Oberbeckmann S."/>
            <person name="Bunk B."/>
            <person name="Jeske O."/>
            <person name="Meyerdierks A."/>
            <person name="Storesund J.E."/>
            <person name="Kallscheuer N."/>
            <person name="Luecker S."/>
            <person name="Lage O.M."/>
            <person name="Pohl T."/>
            <person name="Merkel B.J."/>
            <person name="Hornburger P."/>
            <person name="Mueller R.-W."/>
            <person name="Bruemmer F."/>
            <person name="Labrenz M."/>
            <person name="Spormann A.M."/>
            <person name="Op den Camp H."/>
            <person name="Overmann J."/>
            <person name="Amann R."/>
            <person name="Jetten M.S.M."/>
            <person name="Mascher T."/>
            <person name="Medema M.H."/>
            <person name="Devos D.P."/>
            <person name="Kaster A.-K."/>
            <person name="Ovreas L."/>
            <person name="Rohde M."/>
            <person name="Galperin M.Y."/>
            <person name="Jogler C."/>
        </authorList>
    </citation>
    <scope>NUCLEOTIDE SEQUENCE [LARGE SCALE GENOMIC DNA]</scope>
    <source>
        <strain evidence="4 5">FF011L</strain>
    </source>
</reference>
<dbReference type="PANTHER" id="PTHR43727">
    <property type="entry name" value="DIAMINOPIMELATE DECARBOXYLASE"/>
    <property type="match status" value="1"/>
</dbReference>
<dbReference type="SUPFAM" id="SSF51419">
    <property type="entry name" value="PLP-binding barrel"/>
    <property type="match status" value="1"/>
</dbReference>
<dbReference type="GO" id="GO:0008836">
    <property type="term" value="F:diaminopimelate decarboxylase activity"/>
    <property type="evidence" value="ECO:0007669"/>
    <property type="project" value="UniProtKB-EC"/>
</dbReference>